<feature type="region of interest" description="Disordered" evidence="1">
    <location>
        <begin position="1"/>
        <end position="50"/>
    </location>
</feature>
<keyword evidence="3" id="KW-1185">Reference proteome</keyword>
<reference evidence="2 3" key="1">
    <citation type="journal article" date="2018" name="IMA Fungus">
        <title>IMA Genome-F 9: Draft genome sequence of Annulohypoxylon stygium, Aspergillus mulundensis, Berkeleyomyces basicola (syn. Thielaviopsis basicola), Ceratocystis smalleyi, two Cercospora beticola strains, Coleophoma cylindrospora, Fusarium fracticaudum, Phialophora cf. hyalina, and Morchella septimelata.</title>
        <authorList>
            <person name="Wingfield B.D."/>
            <person name="Bills G.F."/>
            <person name="Dong Y."/>
            <person name="Huang W."/>
            <person name="Nel W.J."/>
            <person name="Swalarsk-Parry B.S."/>
            <person name="Vaghefi N."/>
            <person name="Wilken P.M."/>
            <person name="An Z."/>
            <person name="de Beer Z.W."/>
            <person name="De Vos L."/>
            <person name="Chen L."/>
            <person name="Duong T.A."/>
            <person name="Gao Y."/>
            <person name="Hammerbacher A."/>
            <person name="Kikkert J.R."/>
            <person name="Li Y."/>
            <person name="Li H."/>
            <person name="Li K."/>
            <person name="Li Q."/>
            <person name="Liu X."/>
            <person name="Ma X."/>
            <person name="Naidoo K."/>
            <person name="Pethybridge S.J."/>
            <person name="Sun J."/>
            <person name="Steenkamp E.T."/>
            <person name="van der Nest M.A."/>
            <person name="van Wyk S."/>
            <person name="Wingfield M.J."/>
            <person name="Xiong C."/>
            <person name="Yue Q."/>
            <person name="Zhang X."/>
        </authorList>
    </citation>
    <scope>NUCLEOTIDE SEQUENCE [LARGE SCALE GENOMIC DNA]</scope>
    <source>
        <strain evidence="2 3">BP 5553</strain>
    </source>
</reference>
<feature type="region of interest" description="Disordered" evidence="1">
    <location>
        <begin position="77"/>
        <end position="130"/>
    </location>
</feature>
<evidence type="ECO:0000313" key="3">
    <source>
        <dbReference type="Proteomes" id="UP000254866"/>
    </source>
</evidence>
<proteinExistence type="predicted"/>
<evidence type="ECO:0000256" key="1">
    <source>
        <dbReference type="SAM" id="MobiDB-lite"/>
    </source>
</evidence>
<feature type="compositionally biased region" description="Low complexity" evidence="1">
    <location>
        <begin position="77"/>
        <end position="98"/>
    </location>
</feature>
<sequence length="209" mass="22594">MPPKKRKVDSNAPHFGPFPEFQDQQSPPSKRSRVASTAQPMVDQLSIHEENVTTASDKPIKVRETDITFFGGAISISSSGAAKPESPSQSPSLLLPKPDLLPPNQPPRAIRVAKRSNPRSNTNPGSRYYGRRYKITMDSLGEEQTSPEDIQALIATFSTANSHTFGIWGLASEGGIVGEIQRPGGSKDERNEEEGLGEERGRKMVGGGA</sequence>
<dbReference type="AlphaFoldDB" id="A0A370U0A0"/>
<name>A0A370U0A0_9HELO</name>
<organism evidence="2 3">
    <name type="scientific">Venustampulla echinocandica</name>
    <dbReference type="NCBI Taxonomy" id="2656787"/>
    <lineage>
        <taxon>Eukaryota</taxon>
        <taxon>Fungi</taxon>
        <taxon>Dikarya</taxon>
        <taxon>Ascomycota</taxon>
        <taxon>Pezizomycotina</taxon>
        <taxon>Leotiomycetes</taxon>
        <taxon>Helotiales</taxon>
        <taxon>Pleuroascaceae</taxon>
        <taxon>Venustampulla</taxon>
    </lineage>
</organism>
<feature type="compositionally biased region" description="Polar residues" evidence="1">
    <location>
        <begin position="22"/>
        <end position="39"/>
    </location>
</feature>
<dbReference type="GeneID" id="43594040"/>
<feature type="region of interest" description="Disordered" evidence="1">
    <location>
        <begin position="178"/>
        <end position="209"/>
    </location>
</feature>
<comment type="caution">
    <text evidence="2">The sequence shown here is derived from an EMBL/GenBank/DDBJ whole genome shotgun (WGS) entry which is preliminary data.</text>
</comment>
<dbReference type="RefSeq" id="XP_031873868.1">
    <property type="nucleotide sequence ID" value="XM_032009814.1"/>
</dbReference>
<dbReference type="EMBL" id="NPIC01000001">
    <property type="protein sequence ID" value="RDL41212.1"/>
    <property type="molecule type" value="Genomic_DNA"/>
</dbReference>
<evidence type="ECO:0000313" key="2">
    <source>
        <dbReference type="EMBL" id="RDL41212.1"/>
    </source>
</evidence>
<dbReference type="Proteomes" id="UP000254866">
    <property type="component" value="Unassembled WGS sequence"/>
</dbReference>
<accession>A0A370U0A0</accession>
<gene>
    <name evidence="2" type="ORF">BP5553_01191</name>
</gene>
<protein>
    <submittedName>
        <fullName evidence="2">Uncharacterized protein</fullName>
    </submittedName>
</protein>